<protein>
    <submittedName>
        <fullName evidence="2">Uncharacterized protein</fullName>
    </submittedName>
</protein>
<accession>A0A9P7SV63</accession>
<evidence type="ECO:0000313" key="3">
    <source>
        <dbReference type="Proteomes" id="UP000748025"/>
    </source>
</evidence>
<evidence type="ECO:0000313" key="2">
    <source>
        <dbReference type="EMBL" id="KAG5992572.1"/>
    </source>
</evidence>
<evidence type="ECO:0000256" key="1">
    <source>
        <dbReference type="SAM" id="MobiDB-lite"/>
    </source>
</evidence>
<dbReference type="Proteomes" id="UP000748025">
    <property type="component" value="Unassembled WGS sequence"/>
</dbReference>
<proteinExistence type="predicted"/>
<dbReference type="AlphaFoldDB" id="A0A9P7SV63"/>
<feature type="compositionally biased region" description="Polar residues" evidence="1">
    <location>
        <begin position="13"/>
        <end position="29"/>
    </location>
</feature>
<sequence>MGRDKTTHKTRSATRPQPSTQYTTQQEQASHAAADLDQRLHHLQSHYQDGRYAQFPEAARGRYALEAAAAQQQLQQSRLWQSTPASRPVKPGFLDTLSNLTDTRSGRQQQSWLDRHGLRGRDPRRQAMYPLLPARMRRDYDRRLEREERMARENQRARMEEMAAAEYRRRYYNLTYVDDLAPRGQEWAVQESEREE</sequence>
<reference evidence="2" key="1">
    <citation type="journal article" date="2020" name="bioRxiv">
        <title>Whole genome comparisons of ergot fungi reveals the divergence and evolution of species within the genus Claviceps are the result of varying mechanisms driving genome evolution and host range expansion.</title>
        <authorList>
            <person name="Wyka S.A."/>
            <person name="Mondo S.J."/>
            <person name="Liu M."/>
            <person name="Dettman J."/>
            <person name="Nalam V."/>
            <person name="Broders K.D."/>
        </authorList>
    </citation>
    <scope>NUCLEOTIDE SEQUENCE</scope>
    <source>
        <strain evidence="2">CCC 602</strain>
    </source>
</reference>
<keyword evidence="3" id="KW-1185">Reference proteome</keyword>
<comment type="caution">
    <text evidence="2">The sequence shown here is derived from an EMBL/GenBank/DDBJ whole genome shotgun (WGS) entry which is preliminary data.</text>
</comment>
<gene>
    <name evidence="2" type="ORF">E4U43_003726</name>
</gene>
<name>A0A9P7SV63_9HYPO</name>
<dbReference type="EMBL" id="SRPW01002477">
    <property type="protein sequence ID" value="KAG5992572.1"/>
    <property type="molecule type" value="Genomic_DNA"/>
</dbReference>
<organism evidence="2 3">
    <name type="scientific">Claviceps pusilla</name>
    <dbReference type="NCBI Taxonomy" id="123648"/>
    <lineage>
        <taxon>Eukaryota</taxon>
        <taxon>Fungi</taxon>
        <taxon>Dikarya</taxon>
        <taxon>Ascomycota</taxon>
        <taxon>Pezizomycotina</taxon>
        <taxon>Sordariomycetes</taxon>
        <taxon>Hypocreomycetidae</taxon>
        <taxon>Hypocreales</taxon>
        <taxon>Clavicipitaceae</taxon>
        <taxon>Claviceps</taxon>
    </lineage>
</organism>
<dbReference type="OrthoDB" id="4961287at2759"/>
<feature type="region of interest" description="Disordered" evidence="1">
    <location>
        <begin position="1"/>
        <end position="33"/>
    </location>
</feature>